<evidence type="ECO:0000313" key="2">
    <source>
        <dbReference type="Proteomes" id="UP001642409"/>
    </source>
</evidence>
<comment type="caution">
    <text evidence="1">The sequence shown here is derived from an EMBL/GenBank/DDBJ whole genome shotgun (WGS) entry which is preliminary data.</text>
</comment>
<gene>
    <name evidence="1" type="ORF">HINF_LOCUS955</name>
</gene>
<proteinExistence type="predicted"/>
<dbReference type="Proteomes" id="UP001642409">
    <property type="component" value="Unassembled WGS sequence"/>
</dbReference>
<reference evidence="1 2" key="1">
    <citation type="submission" date="2024-07" db="EMBL/GenBank/DDBJ databases">
        <authorList>
            <person name="Akdeniz Z."/>
        </authorList>
    </citation>
    <scope>NUCLEOTIDE SEQUENCE [LARGE SCALE GENOMIC DNA]</scope>
</reference>
<protein>
    <submittedName>
        <fullName evidence="1">Hypothetical_protein</fullName>
    </submittedName>
</protein>
<sequence length="232" mass="27059">MKLLSQDEFIAIAYPTLLSIRYEYISNDNKINPTKTLNMISQLNSEEYNYFVFSLAQITCQSVPHITKYVQQLKFQLDFSSSHSSATIQQPKQTATKVLKTQALLRSALAEVCRDFGKPVSSDISDRELCLLVNKIVEGDQTQKFWNRVAIFEPSKTKKQLYDFYHTSFQKALFDQKITREDKKIIAHMNRHNPDVKPAQLADMYLFQSKKHILKREVVMQFANLRRVQQLK</sequence>
<keyword evidence="2" id="KW-1185">Reference proteome</keyword>
<accession>A0ABP1GKG9</accession>
<evidence type="ECO:0000313" key="1">
    <source>
        <dbReference type="EMBL" id="CAL5971015.1"/>
    </source>
</evidence>
<dbReference type="EMBL" id="CAXDID020000002">
    <property type="protein sequence ID" value="CAL5971015.1"/>
    <property type="molecule type" value="Genomic_DNA"/>
</dbReference>
<name>A0ABP1GKG9_9EUKA</name>
<organism evidence="1 2">
    <name type="scientific">Hexamita inflata</name>
    <dbReference type="NCBI Taxonomy" id="28002"/>
    <lineage>
        <taxon>Eukaryota</taxon>
        <taxon>Metamonada</taxon>
        <taxon>Diplomonadida</taxon>
        <taxon>Hexamitidae</taxon>
        <taxon>Hexamitinae</taxon>
        <taxon>Hexamita</taxon>
    </lineage>
</organism>